<proteinExistence type="predicted"/>
<dbReference type="EMBL" id="CP043311">
    <property type="protein sequence ID" value="QEY64447.1"/>
    <property type="molecule type" value="Genomic_DNA"/>
</dbReference>
<name>A0A5J6QQ28_9GAMM</name>
<keyword evidence="3" id="KW-1185">Reference proteome</keyword>
<evidence type="ECO:0000259" key="1">
    <source>
        <dbReference type="Pfam" id="PF07110"/>
    </source>
</evidence>
<dbReference type="AlphaFoldDB" id="A0A5J6QQ28"/>
<sequence length="239" mass="26554">MEKIIYTLWRDPQDSLESFSQRLRGVVAEQLFTLGARGLQVNLADADVAPAAGLRQENNRPLPDATLSLWADSANTDVRRPFDDVLKAVSSRLAAYLVSESVVIRNTRFPAHAGQRTHGFSQIAFLSCPPRLTRDAWLDIWRNHHTRVAIDTQDNFLYVQNLVVRALTHGAAPVDAIVEEAFPPAAMTDPMAFFDAPGDEAKFQQNLAAMMDSCNRFIDFDKLDVLPTSQYVLKAAAAL</sequence>
<dbReference type="InterPro" id="IPR011008">
    <property type="entry name" value="Dimeric_a/b-barrel"/>
</dbReference>
<accession>A0A5J6QQ28</accession>
<evidence type="ECO:0000313" key="2">
    <source>
        <dbReference type="EMBL" id="QEY64447.1"/>
    </source>
</evidence>
<evidence type="ECO:0000313" key="3">
    <source>
        <dbReference type="Proteomes" id="UP000327179"/>
    </source>
</evidence>
<dbReference type="GO" id="GO:0016491">
    <property type="term" value="F:oxidoreductase activity"/>
    <property type="evidence" value="ECO:0007669"/>
    <property type="project" value="InterPro"/>
</dbReference>
<dbReference type="KEGG" id="plal:FXN65_21160"/>
<dbReference type="Proteomes" id="UP000327179">
    <property type="component" value="Chromosome"/>
</dbReference>
<dbReference type="SUPFAM" id="SSF54909">
    <property type="entry name" value="Dimeric alpha+beta barrel"/>
    <property type="match status" value="1"/>
</dbReference>
<dbReference type="RefSeq" id="WP_151136090.1">
    <property type="nucleotide sequence ID" value="NZ_CP043311.1"/>
</dbReference>
<feature type="domain" description="EthD" evidence="1">
    <location>
        <begin position="130"/>
        <end position="220"/>
    </location>
</feature>
<dbReference type="Pfam" id="PF07110">
    <property type="entry name" value="EthD"/>
    <property type="match status" value="1"/>
</dbReference>
<dbReference type="InterPro" id="IPR009799">
    <property type="entry name" value="EthD_dom"/>
</dbReference>
<gene>
    <name evidence="2" type="ORF">FXN65_21160</name>
</gene>
<organism evidence="2 3">
    <name type="scientific">Metapseudomonas lalkuanensis</name>
    <dbReference type="NCBI Taxonomy" id="2604832"/>
    <lineage>
        <taxon>Bacteria</taxon>
        <taxon>Pseudomonadati</taxon>
        <taxon>Pseudomonadota</taxon>
        <taxon>Gammaproteobacteria</taxon>
        <taxon>Pseudomonadales</taxon>
        <taxon>Pseudomonadaceae</taxon>
        <taxon>Metapseudomonas</taxon>
    </lineage>
</organism>
<reference evidence="2 3" key="1">
    <citation type="submission" date="2019-08" db="EMBL/GenBank/DDBJ databases">
        <title>Whole-genome Sequencing of e-waste polymer degrading bacterium Pseudomonas sp. strain PE08.</title>
        <authorList>
            <person name="Kirdat K."/>
            <person name="Debbarma P."/>
            <person name="Narawade N."/>
            <person name="Suyal D."/>
            <person name="Thorat V."/>
            <person name="Shouche Y."/>
            <person name="Goel R."/>
            <person name="Yadav A."/>
        </authorList>
    </citation>
    <scope>NUCLEOTIDE SEQUENCE [LARGE SCALE GENOMIC DNA]</scope>
    <source>
        <strain evidence="2 3">PE08</strain>
    </source>
</reference>
<protein>
    <submittedName>
        <fullName evidence="2">EthD domain-containing protein</fullName>
    </submittedName>
</protein>